<evidence type="ECO:0000313" key="2">
    <source>
        <dbReference type="Proteomes" id="UP000030762"/>
    </source>
</evidence>
<reference evidence="1 2" key="1">
    <citation type="submission" date="2012-04" db="EMBL/GenBank/DDBJ databases">
        <title>The Genome Sequence of Saprolegnia declina VS20.</title>
        <authorList>
            <consortium name="The Broad Institute Genome Sequencing Platform"/>
            <person name="Russ C."/>
            <person name="Nusbaum C."/>
            <person name="Tyler B."/>
            <person name="van West P."/>
            <person name="Dieguez-Uribeondo J."/>
            <person name="de Bruijn I."/>
            <person name="Tripathy S."/>
            <person name="Jiang R."/>
            <person name="Young S.K."/>
            <person name="Zeng Q."/>
            <person name="Gargeya S."/>
            <person name="Fitzgerald M."/>
            <person name="Haas B."/>
            <person name="Abouelleil A."/>
            <person name="Alvarado L."/>
            <person name="Arachchi H.M."/>
            <person name="Berlin A."/>
            <person name="Chapman S.B."/>
            <person name="Goldberg J."/>
            <person name="Griggs A."/>
            <person name="Gujja S."/>
            <person name="Hansen M."/>
            <person name="Howarth C."/>
            <person name="Imamovic A."/>
            <person name="Larimer J."/>
            <person name="McCowen C."/>
            <person name="Montmayeur A."/>
            <person name="Murphy C."/>
            <person name="Neiman D."/>
            <person name="Pearson M."/>
            <person name="Priest M."/>
            <person name="Roberts A."/>
            <person name="Saif S."/>
            <person name="Shea T."/>
            <person name="Sisk P."/>
            <person name="Sykes S."/>
            <person name="Wortman J."/>
            <person name="Nusbaum C."/>
            <person name="Birren B."/>
        </authorList>
    </citation>
    <scope>NUCLEOTIDE SEQUENCE [LARGE SCALE GENOMIC DNA]</scope>
    <source>
        <strain evidence="1 2">VS20</strain>
    </source>
</reference>
<accession>T0QDG3</accession>
<proteinExistence type="predicted"/>
<dbReference type="GeneID" id="19947392"/>
<protein>
    <submittedName>
        <fullName evidence="1">Uncharacterized protein</fullName>
    </submittedName>
</protein>
<dbReference type="InParanoid" id="T0QDG3"/>
<dbReference type="AlphaFoldDB" id="T0QDG3"/>
<dbReference type="EMBL" id="JH767149">
    <property type="protein sequence ID" value="EQC35919.1"/>
    <property type="molecule type" value="Genomic_DNA"/>
</dbReference>
<dbReference type="VEuPathDB" id="FungiDB:SDRG_06665"/>
<sequence>MCHEVVPIVAVAAPPKCFVIDHLFELLKTTQWDVDPNLLEEHRVDDHDEWADGLGRAHNLGGTCAPPSIQRCYTSTHYWCSLAQTFARPPPSLPYLQVQLSTAARFDQAVRWTLVLRSLPSEEKKNLGLSRHNVPT</sequence>
<evidence type="ECO:0000313" key="1">
    <source>
        <dbReference type="EMBL" id="EQC35919.1"/>
    </source>
</evidence>
<dbReference type="RefSeq" id="XP_008610681.1">
    <property type="nucleotide sequence ID" value="XM_008612459.1"/>
</dbReference>
<keyword evidence="2" id="KW-1185">Reference proteome</keyword>
<name>T0QDG3_SAPDV</name>
<dbReference type="Proteomes" id="UP000030762">
    <property type="component" value="Unassembled WGS sequence"/>
</dbReference>
<organism evidence="1 2">
    <name type="scientific">Saprolegnia diclina (strain VS20)</name>
    <dbReference type="NCBI Taxonomy" id="1156394"/>
    <lineage>
        <taxon>Eukaryota</taxon>
        <taxon>Sar</taxon>
        <taxon>Stramenopiles</taxon>
        <taxon>Oomycota</taxon>
        <taxon>Saprolegniomycetes</taxon>
        <taxon>Saprolegniales</taxon>
        <taxon>Saprolegniaceae</taxon>
        <taxon>Saprolegnia</taxon>
    </lineage>
</organism>
<gene>
    <name evidence="1" type="ORF">SDRG_06665</name>
</gene>